<dbReference type="EMBL" id="AP018515">
    <property type="protein sequence ID" value="BBC79459.1"/>
    <property type="molecule type" value="Genomic_DNA"/>
</dbReference>
<name>A0A2Z5ZGI0_9PROT</name>
<organism evidence="1 2">
    <name type="scientific">Acetobacter orientalis</name>
    <dbReference type="NCBI Taxonomy" id="146474"/>
    <lineage>
        <taxon>Bacteria</taxon>
        <taxon>Pseudomonadati</taxon>
        <taxon>Pseudomonadota</taxon>
        <taxon>Alphaproteobacteria</taxon>
        <taxon>Acetobacterales</taxon>
        <taxon>Acetobacteraceae</taxon>
        <taxon>Acetobacter</taxon>
    </lineage>
</organism>
<sequence length="45" mass="5102">MFAHSVLTVCGAVLLFLAWSLGGKHTAHSNRENTGYLWLVLKWSW</sequence>
<evidence type="ECO:0000313" key="1">
    <source>
        <dbReference type="EMBL" id="BBC79459.1"/>
    </source>
</evidence>
<gene>
    <name evidence="1" type="ORF">AcetOrient_orf01663</name>
</gene>
<protein>
    <submittedName>
        <fullName evidence="1">Transcriptional regulator TetR</fullName>
    </submittedName>
</protein>
<accession>A0A2Z5ZGI0</accession>
<dbReference type="AlphaFoldDB" id="A0A2Z5ZGI0"/>
<dbReference type="KEGG" id="aot:AcetOri_orf01663"/>
<evidence type="ECO:0000313" key="2">
    <source>
        <dbReference type="Proteomes" id="UP000270034"/>
    </source>
</evidence>
<reference evidence="1 2" key="1">
    <citation type="submission" date="2018-02" db="EMBL/GenBank/DDBJ databases">
        <title>Acetobacter orientalis genome.</title>
        <authorList>
            <person name="Nakashima N."/>
            <person name="Tamura T."/>
        </authorList>
    </citation>
    <scope>NUCLEOTIDE SEQUENCE [LARGE SCALE GENOMIC DNA]</scope>
    <source>
        <strain evidence="1 2">FAN1</strain>
    </source>
</reference>
<proteinExistence type="predicted"/>
<dbReference type="Proteomes" id="UP000270034">
    <property type="component" value="Chromosome"/>
</dbReference>